<reference evidence="1 2" key="2">
    <citation type="submission" date="2017-10" db="EMBL/GenBank/DDBJ databases">
        <title>Extensive intraspecific genome diversity in a model arbuscular mycorrhizal fungus.</title>
        <authorList>
            <person name="Chen E.C.H."/>
            <person name="Morin E."/>
            <person name="Baudet D."/>
            <person name="Noel J."/>
            <person name="Ndikumana S."/>
            <person name="Charron P."/>
            <person name="St-Onge C."/>
            <person name="Giorgi J."/>
            <person name="Grigoriev I.V."/>
            <person name="Roux C."/>
            <person name="Martin F.M."/>
            <person name="Corradi N."/>
        </authorList>
    </citation>
    <scope>NUCLEOTIDE SEQUENCE [LARGE SCALE GENOMIC DNA]</scope>
    <source>
        <strain evidence="1 2">C2</strain>
    </source>
</reference>
<dbReference type="Proteomes" id="UP000233469">
    <property type="component" value="Unassembled WGS sequence"/>
</dbReference>
<sequence>NDYFATGTSVKLGWLIDPRNHIIWTYEKDDDDENVTCQKRKWKDLDGGNILLDFTLDIKFVEKIISHKRNHNLLYTPRQRGIGGTMLLTTEGDGANSYEGIDLSSPDICKREQTIHKLYQHLVKDSSIRVIRISILWMGNPSGSWTFESGFQRLMGITWEKFQEECDYIKTIFIVDEVQVCTGRTDVIVAKFAWNFSGKLRIIPVN</sequence>
<dbReference type="VEuPathDB" id="FungiDB:RhiirFUN_009423"/>
<comment type="caution">
    <text evidence="1">The sequence shown here is derived from an EMBL/GenBank/DDBJ whole genome shotgun (WGS) entry which is preliminary data.</text>
</comment>
<proteinExistence type="predicted"/>
<dbReference type="EMBL" id="LLXL01004973">
    <property type="protein sequence ID" value="PKK56913.1"/>
    <property type="molecule type" value="Genomic_DNA"/>
</dbReference>
<dbReference type="VEuPathDB" id="FungiDB:RhiirA1_519630"/>
<dbReference type="InterPro" id="IPR012296">
    <property type="entry name" value="Nuclease_put_TT1808"/>
</dbReference>
<dbReference type="AlphaFoldDB" id="A0A2N1M5J9"/>
<evidence type="ECO:0000313" key="2">
    <source>
        <dbReference type="Proteomes" id="UP000233469"/>
    </source>
</evidence>
<feature type="non-terminal residue" evidence="1">
    <location>
        <position position="1"/>
    </location>
</feature>
<protein>
    <submittedName>
        <fullName evidence="1">Uncharacterized protein</fullName>
    </submittedName>
</protein>
<name>A0A2N1M5J9_9GLOM</name>
<reference evidence="1 2" key="1">
    <citation type="submission" date="2016-04" db="EMBL/GenBank/DDBJ databases">
        <title>Genome analyses suggest a sexual origin of heterokaryosis in a supposedly ancient asexual fungus.</title>
        <authorList>
            <person name="Ropars J."/>
            <person name="Sedzielewska K."/>
            <person name="Noel J."/>
            <person name="Charron P."/>
            <person name="Farinelli L."/>
            <person name="Marton T."/>
            <person name="Kruger M."/>
            <person name="Pelin A."/>
            <person name="Brachmann A."/>
            <person name="Corradi N."/>
        </authorList>
    </citation>
    <scope>NUCLEOTIDE SEQUENCE [LARGE SCALE GENOMIC DNA]</scope>
    <source>
        <strain evidence="1 2">C2</strain>
    </source>
</reference>
<gene>
    <name evidence="1" type="ORF">RhiirC2_799051</name>
</gene>
<dbReference type="Gene3D" id="3.90.1570.10">
    <property type="entry name" value="tt1808, chain A"/>
    <property type="match status" value="1"/>
</dbReference>
<evidence type="ECO:0000313" key="1">
    <source>
        <dbReference type="EMBL" id="PKK56913.1"/>
    </source>
</evidence>
<organism evidence="1 2">
    <name type="scientific">Rhizophagus irregularis</name>
    <dbReference type="NCBI Taxonomy" id="588596"/>
    <lineage>
        <taxon>Eukaryota</taxon>
        <taxon>Fungi</taxon>
        <taxon>Fungi incertae sedis</taxon>
        <taxon>Mucoromycota</taxon>
        <taxon>Glomeromycotina</taxon>
        <taxon>Glomeromycetes</taxon>
        <taxon>Glomerales</taxon>
        <taxon>Glomeraceae</taxon>
        <taxon>Rhizophagus</taxon>
    </lineage>
</organism>
<accession>A0A2N1M5J9</accession>
<dbReference type="VEuPathDB" id="FungiDB:FUN_007326"/>